<keyword evidence="1" id="KW-0812">Transmembrane</keyword>
<dbReference type="Proteomes" id="UP001146793">
    <property type="component" value="Unassembled WGS sequence"/>
</dbReference>
<dbReference type="AlphaFoldDB" id="A0AAV7ZQF5"/>
<feature type="transmembrane region" description="Helical" evidence="1">
    <location>
        <begin position="232"/>
        <end position="255"/>
    </location>
</feature>
<feature type="transmembrane region" description="Helical" evidence="1">
    <location>
        <begin position="152"/>
        <end position="171"/>
    </location>
</feature>
<name>A0AAV7ZQF5_9EUKA</name>
<feature type="transmembrane region" description="Helical" evidence="1">
    <location>
        <begin position="20"/>
        <end position="39"/>
    </location>
</feature>
<gene>
    <name evidence="2" type="ORF">M0812_10100</name>
</gene>
<accession>A0AAV7ZQF5</accession>
<evidence type="ECO:0000256" key="1">
    <source>
        <dbReference type="SAM" id="Phobius"/>
    </source>
</evidence>
<dbReference type="EMBL" id="JANTQA010000023">
    <property type="protein sequence ID" value="KAJ3444248.1"/>
    <property type="molecule type" value="Genomic_DNA"/>
</dbReference>
<sequence>MKFNVNGLTRTAPEEKSGWLYTLGIIFFLVCVACCYDCVINFHLAKKFKNLTDGGKYRGTILFFCTWLMFQRFLLTFIPTVPNLYVIYLFHQTLPLYLQFTMGTEKIQKKIVMPTFVFVHIVLLVLVFYFPYYMLKHVDEKNYHYGNFGFSIVIYLILSMISILFVGKVCTVINRFHINIHRKMKVKQTLSLILLLSFLYLAQSFYGLFSIIDENKLDSYTNKLFKENSGKYNIFIFFWFMFTEISPIFLIFIVFHQSLKRSKSILYTQISKQEQDMEYQQMNTSEEDLY</sequence>
<evidence type="ECO:0000313" key="3">
    <source>
        <dbReference type="Proteomes" id="UP001146793"/>
    </source>
</evidence>
<organism evidence="2 3">
    <name type="scientific">Anaeramoeba flamelloides</name>
    <dbReference type="NCBI Taxonomy" id="1746091"/>
    <lineage>
        <taxon>Eukaryota</taxon>
        <taxon>Metamonada</taxon>
        <taxon>Anaeramoebidae</taxon>
        <taxon>Anaeramoeba</taxon>
    </lineage>
</organism>
<evidence type="ECO:0008006" key="4">
    <source>
        <dbReference type="Google" id="ProtNLM"/>
    </source>
</evidence>
<feature type="transmembrane region" description="Helical" evidence="1">
    <location>
        <begin position="112"/>
        <end position="132"/>
    </location>
</feature>
<proteinExistence type="predicted"/>
<comment type="caution">
    <text evidence="2">The sequence shown here is derived from an EMBL/GenBank/DDBJ whole genome shotgun (WGS) entry which is preliminary data.</text>
</comment>
<reference evidence="2" key="1">
    <citation type="submission" date="2022-08" db="EMBL/GenBank/DDBJ databases">
        <title>Novel sulphate-reducing endosymbionts in the free-living metamonad Anaeramoeba.</title>
        <authorList>
            <person name="Jerlstrom-Hultqvist J."/>
            <person name="Cepicka I."/>
            <person name="Gallot-Lavallee L."/>
            <person name="Salas-Leiva D."/>
            <person name="Curtis B.A."/>
            <person name="Zahonova K."/>
            <person name="Pipaliya S."/>
            <person name="Dacks J."/>
            <person name="Roger A.J."/>
        </authorList>
    </citation>
    <scope>NUCLEOTIDE SEQUENCE</scope>
    <source>
        <strain evidence="2">Busselton2</strain>
    </source>
</reference>
<feature type="transmembrane region" description="Helical" evidence="1">
    <location>
        <begin position="192"/>
        <end position="212"/>
    </location>
</feature>
<keyword evidence="1" id="KW-1133">Transmembrane helix</keyword>
<keyword evidence="1" id="KW-0472">Membrane</keyword>
<protein>
    <recommendedName>
        <fullName evidence="4">THH1/TOM1/TOM3 domain-containing protein</fullName>
    </recommendedName>
</protein>
<evidence type="ECO:0000313" key="2">
    <source>
        <dbReference type="EMBL" id="KAJ3444248.1"/>
    </source>
</evidence>